<gene>
    <name evidence="2" type="ORF">NSA47_11955</name>
</gene>
<dbReference type="RefSeq" id="WP_257532304.1">
    <property type="nucleotide sequence ID" value="NZ_JANKAS010000012.1"/>
</dbReference>
<dbReference type="GO" id="GO:0017178">
    <property type="term" value="F:diphthine-ammonia ligase activity"/>
    <property type="evidence" value="ECO:0007669"/>
    <property type="project" value="UniProtKB-EC"/>
</dbReference>
<evidence type="ECO:0000313" key="2">
    <source>
        <dbReference type="EMBL" id="MCR1899690.1"/>
    </source>
</evidence>
<dbReference type="EC" id="6.3.1.14" evidence="2"/>
<dbReference type="EMBL" id="JANKAS010000012">
    <property type="protein sequence ID" value="MCR1899690.1"/>
    <property type="molecule type" value="Genomic_DNA"/>
</dbReference>
<dbReference type="Pfam" id="PF01902">
    <property type="entry name" value="Diphthami_syn_2"/>
    <property type="match status" value="1"/>
</dbReference>
<dbReference type="InterPro" id="IPR030662">
    <property type="entry name" value="DPH6/MJ0570"/>
</dbReference>
<dbReference type="PIRSF" id="PIRSF039123">
    <property type="entry name" value="Diphthamide_synthase"/>
    <property type="match status" value="1"/>
</dbReference>
<reference evidence="2" key="1">
    <citation type="submission" date="2022-07" db="EMBL/GenBank/DDBJ databases">
        <title>Enhanced cultured diversity of the mouse gut microbiota enables custom-made synthetic communities.</title>
        <authorList>
            <person name="Afrizal A."/>
        </authorList>
    </citation>
    <scope>NUCLEOTIDE SEQUENCE</scope>
    <source>
        <strain evidence="2">DSM 28593</strain>
    </source>
</reference>
<dbReference type="SUPFAM" id="SSF52402">
    <property type="entry name" value="Adenine nucleotide alpha hydrolases-like"/>
    <property type="match status" value="1"/>
</dbReference>
<comment type="caution">
    <text evidence="2">The sequence shown here is derived from an EMBL/GenBank/DDBJ whole genome shotgun (WGS) entry which is preliminary data.</text>
</comment>
<dbReference type="InterPro" id="IPR014729">
    <property type="entry name" value="Rossmann-like_a/b/a_fold"/>
</dbReference>
<name>A0AAE3HHW3_9FIRM</name>
<proteinExistence type="predicted"/>
<dbReference type="Gene3D" id="3.90.1490.10">
    <property type="entry name" value="putative n-type atp pyrophosphatase, domain 2"/>
    <property type="match status" value="1"/>
</dbReference>
<dbReference type="AlphaFoldDB" id="A0AAE3HHW3"/>
<dbReference type="InterPro" id="IPR002761">
    <property type="entry name" value="Diphthami_syn_dom"/>
</dbReference>
<organism evidence="2 3">
    <name type="scientific">Irregularibacter muris</name>
    <dbReference type="NCBI Taxonomy" id="1796619"/>
    <lineage>
        <taxon>Bacteria</taxon>
        <taxon>Bacillati</taxon>
        <taxon>Bacillota</taxon>
        <taxon>Clostridia</taxon>
        <taxon>Eubacteriales</taxon>
        <taxon>Eubacteriaceae</taxon>
        <taxon>Irregularibacter</taxon>
    </lineage>
</organism>
<accession>A0AAE3HHW3</accession>
<dbReference type="Gene3D" id="3.40.50.620">
    <property type="entry name" value="HUPs"/>
    <property type="match status" value="1"/>
</dbReference>
<dbReference type="CDD" id="cd01994">
    <property type="entry name" value="AANH_PF0828-like"/>
    <property type="match status" value="1"/>
</dbReference>
<keyword evidence="2" id="KW-0436">Ligase</keyword>
<dbReference type="PANTHER" id="PTHR12196">
    <property type="entry name" value="DOMAIN OF UNKNOWN FUNCTION 71 DUF71 -CONTAINING PROTEIN"/>
    <property type="match status" value="1"/>
</dbReference>
<dbReference type="Proteomes" id="UP001205748">
    <property type="component" value="Unassembled WGS sequence"/>
</dbReference>
<evidence type="ECO:0000259" key="1">
    <source>
        <dbReference type="Pfam" id="PF01902"/>
    </source>
</evidence>
<feature type="domain" description="Diphthamide synthase" evidence="1">
    <location>
        <begin position="7"/>
        <end position="206"/>
    </location>
</feature>
<dbReference type="GO" id="GO:0017183">
    <property type="term" value="P:protein histidyl modification to diphthamide"/>
    <property type="evidence" value="ECO:0007669"/>
    <property type="project" value="TreeGrafter"/>
</dbReference>
<protein>
    <submittedName>
        <fullName evidence="2">Diphthine--ammonia ligase</fullName>
        <ecNumber evidence="2">6.3.1.14</ecNumber>
    </submittedName>
</protein>
<keyword evidence="3" id="KW-1185">Reference proteome</keyword>
<sequence length="218" mass="24743">MNKGSFVSWSGGKDSCLALYKAKKQGYTIKKLLTMFSEENQISSSHRLREDIIRAQARAISIDYTIGSSSFHSYEQVFVANAKKFKEQGMDYGIFGDIDIEEHRQWEERVCRNVSMTAVLPLWERERKELVAEFLQLGFKAKIVVVNRSMIHTGFLGEDLSFSILNDIEECGGDPCGENGEYHTIVYDGPIFKHPVDLKFGTDIIQVGDTYAHIKVNS</sequence>
<dbReference type="NCBIfam" id="TIGR00290">
    <property type="entry name" value="MJ0570_dom"/>
    <property type="match status" value="1"/>
</dbReference>
<dbReference type="PANTHER" id="PTHR12196:SF2">
    <property type="entry name" value="DIPHTHINE--AMMONIA LIGASE"/>
    <property type="match status" value="1"/>
</dbReference>
<evidence type="ECO:0000313" key="3">
    <source>
        <dbReference type="Proteomes" id="UP001205748"/>
    </source>
</evidence>